<sequence length="726" mass="78678">MTEFTGVRQPEFDTMASKHTEAGRRLEELAQALHGELTSAGLDPAPAARLRQLAGRVTSQAEDLRRRQKLVHELAQQKITFGRSTAAGSFLEIPDDLDTAKGLLEGTLAGRAALRAANGDAAALAELEKYASRAGDPAFAKSFLTTLGARGVTRLPGSLALALRDATRHQDTERATRLSGQGKKTLSMLSTILAKGTNPKSPAYAGADFLKDLVTEGRAQHEAGGTSYSGYQAQALIWRTHDGKPPYSRQFMETVGRDVIVYEHDQRKDQWAAGGARLPILDLAGALGLNLQLRPGSHMSGPDMKGKFSVVEDLFHAAKHGREASHALLDHTPAGWKESVLSYLLTTRWRATHHLKDYKPIRDMLTTATTGQDATSQKLATEMIKIISGQVHEAVGKAPDGTLEIKNRELFDRYLPLGLPLGRAIAANIDQLSRLILNHKTFNGVTATDMSFALVMATADDVAFEELIRAQTEHMRAALDTVPPVGLDAGNAERLGFTKADVKQYDFNLNGVVDKDDVLRFLEDRAVEEAEPFGFLTEIRKQGLIAQGLNDKKADEALKGMVGSALGLLPVPGAKYVGELAKGAFGDMLGKGYDKFAGAAYDEIAKQVAQRMFVQGRTMDEAQQSIADNQLAVFRLGEQMLATALLNKSVLNGVNIRNEPFTTGNPPALKPFAEMTPDEYGQFLAWARKRGGTSGLLNRFDTTLHQTDKVTAHLGLNDPPPTGDSQ</sequence>
<dbReference type="RefSeq" id="WP_103953982.1">
    <property type="nucleotide sequence ID" value="NZ_FNVT01000001.1"/>
</dbReference>
<name>A0A1H5U5D5_9ACTN</name>
<dbReference type="AlphaFoldDB" id="A0A1H5U5D5"/>
<accession>A0A1H5U5D5</accession>
<gene>
    <name evidence="1" type="ORF">SAMN05444920_101416</name>
</gene>
<keyword evidence="2" id="KW-1185">Reference proteome</keyword>
<evidence type="ECO:0000313" key="2">
    <source>
        <dbReference type="Proteomes" id="UP000236732"/>
    </source>
</evidence>
<evidence type="ECO:0000313" key="1">
    <source>
        <dbReference type="EMBL" id="SEF70266.1"/>
    </source>
</evidence>
<protein>
    <submittedName>
        <fullName evidence="1">Uncharacterized protein</fullName>
    </submittedName>
</protein>
<dbReference type="OrthoDB" id="3491585at2"/>
<reference evidence="1 2" key="1">
    <citation type="submission" date="2016-10" db="EMBL/GenBank/DDBJ databases">
        <authorList>
            <person name="de Groot N.N."/>
        </authorList>
    </citation>
    <scope>NUCLEOTIDE SEQUENCE [LARGE SCALE GENOMIC DNA]</scope>
    <source>
        <strain evidence="1 2">CGMCC 4.7037</strain>
    </source>
</reference>
<dbReference type="EMBL" id="FNVT01000001">
    <property type="protein sequence ID" value="SEF70266.1"/>
    <property type="molecule type" value="Genomic_DNA"/>
</dbReference>
<organism evidence="1 2">
    <name type="scientific">Nonomuraea solani</name>
    <dbReference type="NCBI Taxonomy" id="1144553"/>
    <lineage>
        <taxon>Bacteria</taxon>
        <taxon>Bacillati</taxon>
        <taxon>Actinomycetota</taxon>
        <taxon>Actinomycetes</taxon>
        <taxon>Streptosporangiales</taxon>
        <taxon>Streptosporangiaceae</taxon>
        <taxon>Nonomuraea</taxon>
    </lineage>
</organism>
<dbReference type="Proteomes" id="UP000236732">
    <property type="component" value="Unassembled WGS sequence"/>
</dbReference>
<proteinExistence type="predicted"/>